<dbReference type="PANTHER" id="PTHR30157">
    <property type="entry name" value="FERRIC REDUCTASE, NADPH-DEPENDENT"/>
    <property type="match status" value="1"/>
</dbReference>
<name>A0ABY5WA89_9ACTN</name>
<dbReference type="InterPro" id="IPR017938">
    <property type="entry name" value="Riboflavin_synthase-like_b-brl"/>
</dbReference>
<dbReference type="SUPFAM" id="SSF63380">
    <property type="entry name" value="Riboflavin synthase domain-like"/>
    <property type="match status" value="1"/>
</dbReference>
<proteinExistence type="predicted"/>
<sequence length="270" mass="28972">MTGDRTDPGSRVAVHQSGGSGVARVPYPIGVRRVAVAARRYLTPRMVRLTLAGPQLAGLHTYQCDDHVRIVFPDPDGTRRDPVPNDRDMLDWPHPMPVTRKYTIRRFCPSKLELDLDVVLHEGGVASTWAAGCAAGDPVTVAGPPGAKVFPHAYEHYVFAVDATALPAVARFLDEAPAGVSADVVVETGDGDLAAGYPLARRERVAVRWLPRSPGDRSALAAAVASLPLPSSRVFLFAAGETGDIAPLRTSPLDKLVTGYWKRGVAEFDH</sequence>
<dbReference type="RefSeq" id="WP_259866702.1">
    <property type="nucleotide sequence ID" value="NZ_BAAAST010000015.1"/>
</dbReference>
<dbReference type="Pfam" id="PF04954">
    <property type="entry name" value="SIP"/>
    <property type="match status" value="1"/>
</dbReference>
<keyword evidence="3" id="KW-1185">Reference proteome</keyword>
<accession>A0ABY5WA89</accession>
<dbReference type="Gene3D" id="2.40.30.10">
    <property type="entry name" value="Translation factors"/>
    <property type="match status" value="1"/>
</dbReference>
<dbReference type="Pfam" id="PF08021">
    <property type="entry name" value="FAD_binding_9"/>
    <property type="match status" value="1"/>
</dbReference>
<reference evidence="2" key="1">
    <citation type="submission" date="2021-04" db="EMBL/GenBank/DDBJ databases">
        <authorList>
            <person name="Hartkoorn R.C."/>
            <person name="Beaudoing E."/>
            <person name="Hot D."/>
        </authorList>
    </citation>
    <scope>NUCLEOTIDE SEQUENCE</scope>
    <source>
        <strain evidence="2">NRRL B-16292</strain>
    </source>
</reference>
<dbReference type="InterPro" id="IPR039374">
    <property type="entry name" value="SIP_fam"/>
</dbReference>
<reference evidence="2" key="2">
    <citation type="submission" date="2022-09" db="EMBL/GenBank/DDBJ databases">
        <title>Biosynthetic gene clusters of Dactylosporangioum fulvum.</title>
        <authorList>
            <person name="Caradec T."/>
        </authorList>
    </citation>
    <scope>NUCLEOTIDE SEQUENCE</scope>
    <source>
        <strain evidence="2">NRRL B-16292</strain>
    </source>
</reference>
<dbReference type="EMBL" id="CP073720">
    <property type="protein sequence ID" value="UWP86980.1"/>
    <property type="molecule type" value="Genomic_DNA"/>
</dbReference>
<organism evidence="2 3">
    <name type="scientific">Dactylosporangium fulvum</name>
    <dbReference type="NCBI Taxonomy" id="53359"/>
    <lineage>
        <taxon>Bacteria</taxon>
        <taxon>Bacillati</taxon>
        <taxon>Actinomycetota</taxon>
        <taxon>Actinomycetes</taxon>
        <taxon>Micromonosporales</taxon>
        <taxon>Micromonosporaceae</taxon>
        <taxon>Dactylosporangium</taxon>
    </lineage>
</organism>
<feature type="domain" description="FAD-binding FR-type" evidence="1">
    <location>
        <begin position="29"/>
        <end position="151"/>
    </location>
</feature>
<evidence type="ECO:0000259" key="1">
    <source>
        <dbReference type="PROSITE" id="PS51384"/>
    </source>
</evidence>
<dbReference type="InterPro" id="IPR013113">
    <property type="entry name" value="SIP_FAD-bd"/>
</dbReference>
<dbReference type="InterPro" id="IPR017927">
    <property type="entry name" value="FAD-bd_FR_type"/>
</dbReference>
<dbReference type="InterPro" id="IPR039261">
    <property type="entry name" value="FNR_nucleotide-bd"/>
</dbReference>
<evidence type="ECO:0000313" key="3">
    <source>
        <dbReference type="Proteomes" id="UP001059617"/>
    </source>
</evidence>
<dbReference type="PANTHER" id="PTHR30157:SF0">
    <property type="entry name" value="NADPH-DEPENDENT FERRIC-CHELATE REDUCTASE"/>
    <property type="match status" value="1"/>
</dbReference>
<evidence type="ECO:0000313" key="2">
    <source>
        <dbReference type="EMBL" id="UWP86980.1"/>
    </source>
</evidence>
<protein>
    <submittedName>
        <fullName evidence="2">Siderophore-interacting protein</fullName>
    </submittedName>
</protein>
<dbReference type="InterPro" id="IPR007037">
    <property type="entry name" value="SIP_rossman_dom"/>
</dbReference>
<dbReference type="CDD" id="cd06193">
    <property type="entry name" value="siderophore_interacting"/>
    <property type="match status" value="1"/>
</dbReference>
<dbReference type="PROSITE" id="PS51384">
    <property type="entry name" value="FAD_FR"/>
    <property type="match status" value="1"/>
</dbReference>
<gene>
    <name evidence="2" type="ORF">Dfulv_23165</name>
</gene>
<dbReference type="Gene3D" id="3.40.50.80">
    <property type="entry name" value="Nucleotide-binding domain of ferredoxin-NADP reductase (FNR) module"/>
    <property type="match status" value="1"/>
</dbReference>
<dbReference type="Proteomes" id="UP001059617">
    <property type="component" value="Chromosome"/>
</dbReference>